<evidence type="ECO:0000256" key="2">
    <source>
        <dbReference type="ARBA" id="ARBA00022692"/>
    </source>
</evidence>
<dbReference type="GO" id="GO:0022857">
    <property type="term" value="F:transmembrane transporter activity"/>
    <property type="evidence" value="ECO:0007669"/>
    <property type="project" value="InterPro"/>
</dbReference>
<evidence type="ECO:0000313" key="6">
    <source>
        <dbReference type="EMBL" id="SFB19145.1"/>
    </source>
</evidence>
<feature type="transmembrane region" description="Helical" evidence="5">
    <location>
        <begin position="112"/>
        <end position="137"/>
    </location>
</feature>
<dbReference type="InterPro" id="IPR000292">
    <property type="entry name" value="For/NO2_transpt"/>
</dbReference>
<organism evidence="6 7">
    <name type="scientific">Cellulomonas marina</name>
    <dbReference type="NCBI Taxonomy" id="988821"/>
    <lineage>
        <taxon>Bacteria</taxon>
        <taxon>Bacillati</taxon>
        <taxon>Actinomycetota</taxon>
        <taxon>Actinomycetes</taxon>
        <taxon>Micrococcales</taxon>
        <taxon>Cellulomonadaceae</taxon>
        <taxon>Cellulomonas</taxon>
    </lineage>
</organism>
<feature type="transmembrane region" description="Helical" evidence="5">
    <location>
        <begin position="42"/>
        <end position="60"/>
    </location>
</feature>
<dbReference type="Gene3D" id="1.20.1080.10">
    <property type="entry name" value="Glycerol uptake facilitator protein"/>
    <property type="match status" value="1"/>
</dbReference>
<keyword evidence="7" id="KW-1185">Reference proteome</keyword>
<evidence type="ECO:0000313" key="7">
    <source>
        <dbReference type="Proteomes" id="UP000199012"/>
    </source>
</evidence>
<evidence type="ECO:0000256" key="5">
    <source>
        <dbReference type="SAM" id="Phobius"/>
    </source>
</evidence>
<feature type="transmembrane region" description="Helical" evidence="5">
    <location>
        <begin position="72"/>
        <end position="92"/>
    </location>
</feature>
<gene>
    <name evidence="6" type="ORF">SAMN05421867_10998</name>
</gene>
<evidence type="ECO:0000256" key="1">
    <source>
        <dbReference type="ARBA" id="ARBA00004141"/>
    </source>
</evidence>
<name>A0A1I0Z0J7_9CELL</name>
<comment type="subcellular location">
    <subcellularLocation>
        <location evidence="1">Membrane</location>
        <topology evidence="1">Multi-pass membrane protein</topology>
    </subcellularLocation>
</comment>
<sequence>MTLVLNLVGGWVMTWLIVHALPTVRATAFEAGEHIGTAPLDLTSFSSAVLAGAVITLMTRMQHATESIGVKVVPAILFGALLAGAQLFHSVLDSLLMFAALQVGADFGYLDWLARLGWLVLGNVLGGVVLVTAIRLLRVQHRVVQERRDPVEGA</sequence>
<dbReference type="Proteomes" id="UP000199012">
    <property type="component" value="Unassembled WGS sequence"/>
</dbReference>
<keyword evidence="3 5" id="KW-1133">Transmembrane helix</keyword>
<dbReference type="AlphaFoldDB" id="A0A1I0Z0J7"/>
<accession>A0A1I0Z0J7</accession>
<evidence type="ECO:0000256" key="3">
    <source>
        <dbReference type="ARBA" id="ARBA00022989"/>
    </source>
</evidence>
<keyword evidence="2 5" id="KW-0812">Transmembrane</keyword>
<dbReference type="GO" id="GO:0016020">
    <property type="term" value="C:membrane"/>
    <property type="evidence" value="ECO:0007669"/>
    <property type="project" value="UniProtKB-SubCell"/>
</dbReference>
<reference evidence="6 7" key="1">
    <citation type="submission" date="2016-10" db="EMBL/GenBank/DDBJ databases">
        <authorList>
            <person name="de Groot N.N."/>
        </authorList>
    </citation>
    <scope>NUCLEOTIDE SEQUENCE [LARGE SCALE GENOMIC DNA]</scope>
    <source>
        <strain evidence="6 7">CGMCC 4.6945</strain>
    </source>
</reference>
<evidence type="ECO:0000256" key="4">
    <source>
        <dbReference type="ARBA" id="ARBA00023136"/>
    </source>
</evidence>
<protein>
    <submittedName>
        <fullName evidence="6">Formate/nitrite transporter</fullName>
    </submittedName>
</protein>
<dbReference type="STRING" id="988821.SAMN05421867_10998"/>
<dbReference type="InterPro" id="IPR023271">
    <property type="entry name" value="Aquaporin-like"/>
</dbReference>
<keyword evidence="4 5" id="KW-0472">Membrane</keyword>
<dbReference type="Pfam" id="PF01226">
    <property type="entry name" value="Form_Nir_trans"/>
    <property type="match status" value="1"/>
</dbReference>
<proteinExistence type="predicted"/>
<dbReference type="EMBL" id="FOKA01000009">
    <property type="protein sequence ID" value="SFB19145.1"/>
    <property type="molecule type" value="Genomic_DNA"/>
</dbReference>